<reference evidence="4 5" key="1">
    <citation type="submission" date="2017-12" db="EMBL/GenBank/DDBJ databases">
        <title>Phylogenetic diversity of female urinary microbiome.</title>
        <authorList>
            <person name="Thomas-White K."/>
            <person name="Wolfe A.J."/>
        </authorList>
    </citation>
    <scope>NUCLEOTIDE SEQUENCE [LARGE SCALE GENOMIC DNA]</scope>
    <source>
        <strain evidence="4 5">UMB0319</strain>
    </source>
</reference>
<keyword evidence="2" id="KW-1133">Transmembrane helix</keyword>
<evidence type="ECO:0000259" key="3">
    <source>
        <dbReference type="PROSITE" id="PS51782"/>
    </source>
</evidence>
<dbReference type="PROSITE" id="PS51782">
    <property type="entry name" value="LYSM"/>
    <property type="match status" value="1"/>
</dbReference>
<dbReference type="GeneID" id="81707961"/>
<sequence>MSLRMRLSAMTALAFLLTVVLATVTVGGTQTLLTVPQEPWGPICLAWLGVLSCAVLTLAGAWHVASGLLALAATRDEDVVSSCLGQALLRAVARRGAPAMRRTVAGTLLLGMATASPAAAQGTTPGDDLGWSPTSSQADSPAPEQPAAPQPGPLEESAPDGAAGSEGSSAQGEQGGDPGQDVLSQPAEPPVEEAPAPSPGDEATLRPAQPRPSELVPPNASVSTDAAAPAGAPHGEAGPAPAPLFQAGQATQGADQRATGHRPASPRPQERPRSPHPSQSHQATPQAGSRPTVTVEPGDSLWQITRRLLQAAKDGEVTDAEVLTSWPELYALNVAVIGPDPSLIHPGTVLTVPASLRG</sequence>
<gene>
    <name evidence="4" type="ORF">CYJ26_03295</name>
</gene>
<feature type="compositionally biased region" description="Pro residues" evidence="1">
    <location>
        <begin position="143"/>
        <end position="152"/>
    </location>
</feature>
<feature type="region of interest" description="Disordered" evidence="1">
    <location>
        <begin position="118"/>
        <end position="299"/>
    </location>
</feature>
<protein>
    <recommendedName>
        <fullName evidence="3">LysM domain-containing protein</fullName>
    </recommendedName>
</protein>
<dbReference type="Gene3D" id="3.10.350.10">
    <property type="entry name" value="LysM domain"/>
    <property type="match status" value="1"/>
</dbReference>
<evidence type="ECO:0000256" key="2">
    <source>
        <dbReference type="SAM" id="Phobius"/>
    </source>
</evidence>
<evidence type="ECO:0000256" key="1">
    <source>
        <dbReference type="SAM" id="MobiDB-lite"/>
    </source>
</evidence>
<accession>A0A2I1KU81</accession>
<dbReference type="InterPro" id="IPR036779">
    <property type="entry name" value="LysM_dom_sf"/>
</dbReference>
<dbReference type="Proteomes" id="UP000234778">
    <property type="component" value="Unassembled WGS sequence"/>
</dbReference>
<dbReference type="EMBL" id="PKHA01000002">
    <property type="protein sequence ID" value="PKY99167.1"/>
    <property type="molecule type" value="Genomic_DNA"/>
</dbReference>
<dbReference type="AlphaFoldDB" id="A0A2I1KU81"/>
<dbReference type="Pfam" id="PF01476">
    <property type="entry name" value="LysM"/>
    <property type="match status" value="1"/>
</dbReference>
<proteinExistence type="predicted"/>
<feature type="compositionally biased region" description="Low complexity" evidence="1">
    <location>
        <begin position="226"/>
        <end position="239"/>
    </location>
</feature>
<keyword evidence="2" id="KW-0472">Membrane</keyword>
<feature type="compositionally biased region" description="Low complexity" evidence="1">
    <location>
        <begin position="153"/>
        <end position="172"/>
    </location>
</feature>
<name>A0A2I1KU81_9ACTO</name>
<comment type="caution">
    <text evidence="4">The sequence shown here is derived from an EMBL/GenBank/DDBJ whole genome shotgun (WGS) entry which is preliminary data.</text>
</comment>
<evidence type="ECO:0000313" key="4">
    <source>
        <dbReference type="EMBL" id="PKY99167.1"/>
    </source>
</evidence>
<feature type="compositionally biased region" description="Polar residues" evidence="1">
    <location>
        <begin position="276"/>
        <end position="292"/>
    </location>
</feature>
<keyword evidence="2" id="KW-0812">Transmembrane</keyword>
<dbReference type="InterPro" id="IPR018392">
    <property type="entry name" value="LysM"/>
</dbReference>
<feature type="domain" description="LysM" evidence="3">
    <location>
        <begin position="291"/>
        <end position="352"/>
    </location>
</feature>
<evidence type="ECO:0000313" key="5">
    <source>
        <dbReference type="Proteomes" id="UP000234778"/>
    </source>
</evidence>
<dbReference type="RefSeq" id="WP_101637943.1">
    <property type="nucleotide sequence ID" value="NZ_JAWHHX010000004.1"/>
</dbReference>
<organism evidence="4 5">
    <name type="scientific">Actinomyces urogenitalis</name>
    <dbReference type="NCBI Taxonomy" id="103621"/>
    <lineage>
        <taxon>Bacteria</taxon>
        <taxon>Bacillati</taxon>
        <taxon>Actinomycetota</taxon>
        <taxon>Actinomycetes</taxon>
        <taxon>Actinomycetales</taxon>
        <taxon>Actinomycetaceae</taxon>
        <taxon>Actinomyces</taxon>
    </lineage>
</organism>
<feature type="transmembrane region" description="Helical" evidence="2">
    <location>
        <begin position="46"/>
        <end position="72"/>
    </location>
</feature>
<dbReference type="CDD" id="cd00118">
    <property type="entry name" value="LysM"/>
    <property type="match status" value="1"/>
</dbReference>